<dbReference type="RefSeq" id="WP_158463954.1">
    <property type="nucleotide sequence ID" value="NZ_VZAD01000076.1"/>
</dbReference>
<dbReference type="AlphaFoldDB" id="A0A6A7WCX9"/>
<accession>A0A6A7WCX9</accession>
<reference evidence="1 2" key="1">
    <citation type="submission" date="2019-09" db="EMBL/GenBank/DDBJ databases">
        <title>Distinct polysaccharide growth profiles of human intestinal Prevotella copri isolates.</title>
        <authorList>
            <person name="Fehlner-Peach H."/>
            <person name="Magnabosco C."/>
            <person name="Raghavan V."/>
            <person name="Scher J.U."/>
            <person name="Tett A."/>
            <person name="Cox L.M."/>
            <person name="Gottsegen C."/>
            <person name="Watters A."/>
            <person name="Wiltshire- Gordon J.D."/>
            <person name="Segata N."/>
            <person name="Bonneau R."/>
            <person name="Littman D.R."/>
        </authorList>
    </citation>
    <scope>NUCLEOTIDE SEQUENCE [LARGE SCALE GENOMIC DNA]</scope>
    <source>
        <strain evidence="2">iAQ1173</strain>
    </source>
</reference>
<organism evidence="1 2">
    <name type="scientific">Segatella copri</name>
    <dbReference type="NCBI Taxonomy" id="165179"/>
    <lineage>
        <taxon>Bacteria</taxon>
        <taxon>Pseudomonadati</taxon>
        <taxon>Bacteroidota</taxon>
        <taxon>Bacteroidia</taxon>
        <taxon>Bacteroidales</taxon>
        <taxon>Prevotellaceae</taxon>
        <taxon>Segatella</taxon>
    </lineage>
</organism>
<dbReference type="EMBL" id="VZAD01000076">
    <property type="protein sequence ID" value="MQP12329.1"/>
    <property type="molecule type" value="Genomic_DNA"/>
</dbReference>
<proteinExistence type="predicted"/>
<keyword evidence="2" id="KW-1185">Reference proteome</keyword>
<dbReference type="Proteomes" id="UP000384372">
    <property type="component" value="Unassembled WGS sequence"/>
</dbReference>
<evidence type="ECO:0000313" key="2">
    <source>
        <dbReference type="Proteomes" id="UP000384372"/>
    </source>
</evidence>
<gene>
    <name evidence="1" type="ORF">F7D20_10275</name>
</gene>
<name>A0A6A7WCX9_9BACT</name>
<evidence type="ECO:0000313" key="1">
    <source>
        <dbReference type="EMBL" id="MQP12329.1"/>
    </source>
</evidence>
<sequence>MKRYAAHQIVLEDGTAIEQGIVELSDGGVVTRTFPFLHEQPMTEWLGGVIEVKADEAGRLRAYHHGHRLGV</sequence>
<protein>
    <submittedName>
        <fullName evidence="1">Uncharacterized protein</fullName>
    </submittedName>
</protein>
<dbReference type="OrthoDB" id="1073196at2"/>
<comment type="caution">
    <text evidence="1">The sequence shown here is derived from an EMBL/GenBank/DDBJ whole genome shotgun (WGS) entry which is preliminary data.</text>
</comment>